<dbReference type="Gene3D" id="2.60.120.260">
    <property type="entry name" value="Galactose-binding domain-like"/>
    <property type="match status" value="1"/>
</dbReference>
<dbReference type="EMBL" id="AUYB01000102">
    <property type="protein sequence ID" value="KZN38070.1"/>
    <property type="molecule type" value="Genomic_DNA"/>
</dbReference>
<evidence type="ECO:0000256" key="4">
    <source>
        <dbReference type="ARBA" id="ARBA00022837"/>
    </source>
</evidence>
<dbReference type="InterPro" id="IPR054720">
    <property type="entry name" value="HpiC1"/>
</dbReference>
<feature type="signal peptide" evidence="7">
    <location>
        <begin position="1"/>
        <end position="23"/>
    </location>
</feature>
<dbReference type="PROSITE" id="PS51406">
    <property type="entry name" value="FIBRINOGEN_C_2"/>
    <property type="match status" value="1"/>
</dbReference>
<name>A0A166WTV7_9GAMM</name>
<accession>A0A166WTV7</accession>
<keyword evidence="1" id="KW-0479">Metal-binding</keyword>
<evidence type="ECO:0000256" key="5">
    <source>
        <dbReference type="ARBA" id="ARBA00023157"/>
    </source>
</evidence>
<keyword evidence="10" id="KW-1185">Reference proteome</keyword>
<dbReference type="Pfam" id="PF00754">
    <property type="entry name" value="F5_F8_type_C"/>
    <property type="match status" value="1"/>
</dbReference>
<dbReference type="PANTHER" id="PTHR16146">
    <property type="entry name" value="INTELECTIN"/>
    <property type="match status" value="1"/>
</dbReference>
<keyword evidence="2" id="KW-0430">Lectin</keyword>
<evidence type="ECO:0000259" key="8">
    <source>
        <dbReference type="PROSITE" id="PS51406"/>
    </source>
</evidence>
<dbReference type="Pfam" id="PF22825">
    <property type="entry name" value="HpiC1-like"/>
    <property type="match status" value="1"/>
</dbReference>
<keyword evidence="3" id="KW-0677">Repeat</keyword>
<dbReference type="InterPro" id="IPR002181">
    <property type="entry name" value="Fibrinogen_a/b/g_C_dom"/>
</dbReference>
<dbReference type="SUPFAM" id="SSF56496">
    <property type="entry name" value="Fibrinogen C-terminal domain-like"/>
    <property type="match status" value="1"/>
</dbReference>
<dbReference type="InterPro" id="IPR036056">
    <property type="entry name" value="Fibrinogen-like_C"/>
</dbReference>
<evidence type="ECO:0000256" key="6">
    <source>
        <dbReference type="SAM" id="MobiDB-lite"/>
    </source>
</evidence>
<dbReference type="Gene3D" id="3.90.215.10">
    <property type="entry name" value="Gamma Fibrinogen, chain A, domain 1"/>
    <property type="match status" value="1"/>
</dbReference>
<evidence type="ECO:0000256" key="1">
    <source>
        <dbReference type="ARBA" id="ARBA00022723"/>
    </source>
</evidence>
<dbReference type="PANTHER" id="PTHR16146:SF46">
    <property type="entry name" value="INTELECTIN-1A-RELATED"/>
    <property type="match status" value="1"/>
</dbReference>
<keyword evidence="7" id="KW-0732">Signal</keyword>
<reference evidence="9 10" key="1">
    <citation type="submission" date="2013-07" db="EMBL/GenBank/DDBJ databases">
        <title>Comparative Genomic and Metabolomic Analysis of Twelve Strains of Pseudoalteromonas luteoviolacea.</title>
        <authorList>
            <person name="Vynne N.G."/>
            <person name="Mansson M."/>
            <person name="Gram L."/>
        </authorList>
    </citation>
    <scope>NUCLEOTIDE SEQUENCE [LARGE SCALE GENOMIC DNA]</scope>
    <source>
        <strain evidence="9 10">DSM 6061</strain>
    </source>
</reference>
<evidence type="ECO:0000256" key="3">
    <source>
        <dbReference type="ARBA" id="ARBA00022737"/>
    </source>
</evidence>
<organism evidence="9 10">
    <name type="scientific">Pseudoalteromonas luteoviolacea DSM 6061</name>
    <dbReference type="NCBI Taxonomy" id="1365250"/>
    <lineage>
        <taxon>Bacteria</taxon>
        <taxon>Pseudomonadati</taxon>
        <taxon>Pseudomonadota</taxon>
        <taxon>Gammaproteobacteria</taxon>
        <taxon>Alteromonadales</taxon>
        <taxon>Pseudoalteromonadaceae</taxon>
        <taxon>Pseudoalteromonas</taxon>
    </lineage>
</organism>
<evidence type="ECO:0000313" key="10">
    <source>
        <dbReference type="Proteomes" id="UP000076643"/>
    </source>
</evidence>
<dbReference type="Pfam" id="PF01391">
    <property type="entry name" value="Collagen"/>
    <property type="match status" value="1"/>
</dbReference>
<dbReference type="RefSeq" id="WP_063365304.1">
    <property type="nucleotide sequence ID" value="NZ_AQHB01000046.1"/>
</dbReference>
<dbReference type="Proteomes" id="UP000076643">
    <property type="component" value="Unassembled WGS sequence"/>
</dbReference>
<sequence>MIKSKLSQYITLALCLSSTHAFGQELVNDGQFNALSLQEAQASSESTNWQVSSADSAGIFNPTLSQYSSHETINNIGFANAGAKLSQDLLTPLDMQSTYTVSANVGWRNDSNAYNFKIGFRINGEFIDLTPNIQLQQGQLKPISVSFTPSSVHQALVDSAQPIVLELVNSDTQVSVVDFDAVSVTIAPKNADSDGDGMTDTWEVLYGLNPADPSDAQSDLDGDLATNLTEFLNNTDPSDSTSLPSAFSQTLDGNTEIAGALRLKPQTSSPVLCDSAHEGSMYYNSVEKQVFICDGAVWSEFKGIQGEQGVQGPQGIPGIQGLQGETGAAGATGAIGPQGDRGPIGPQGPQGIQGVPGTTHWQDGSGKVTTNVNVGIGTVTPSAALEVIGNAIANTPIQPNHLVTKGYTDSADRMLMAKYDELLAMLTVLNNEVFPSDGSSCANVLAATPSAQSGIYLIDADGPGGEQGIYYYCDMQDPSASRKAIFAQETGPNKNIALVYTNSLQPASYTASATVSGFTPAGAFDGHLYYTAPERKINLDAGDYISHGIWLGPANSNEWLQVAFAKKAVITAFSTQVAMHDANFAPRTPNEAILQVSDDGVNFVDHEHLTMDKGKATVTLQRPAVGTYFRLLVLSTHGSSSRTQIDEMEYHGFFIDEFGLDPDTAQGVNCRDIQQKNAGATSGYYKIDPDGAGGLAPFTAYCDMDTLGGGWTLFANHADGIERKLERDPVKIDQYGVLAAAQWQALRDTMTEGLMFIDENQKVSMISAYNVTNPTGVGCQSLMDNTAADLTATFNNTPHMEGLNIFRSEPTGVACNYVDSGTFTMAQLADNTGYYQYDIAGAAIFNGNPERPFLVWPYSTIYAHTEQDQLKYFIK</sequence>
<dbReference type="GO" id="GO:0046872">
    <property type="term" value="F:metal ion binding"/>
    <property type="evidence" value="ECO:0007669"/>
    <property type="project" value="UniProtKB-KW"/>
</dbReference>
<feature type="domain" description="Fibrinogen C-terminal" evidence="8">
    <location>
        <begin position="661"/>
        <end position="720"/>
    </location>
</feature>
<dbReference type="InterPro" id="IPR014716">
    <property type="entry name" value="Fibrinogen_a/b/g_C_1"/>
</dbReference>
<protein>
    <recommendedName>
        <fullName evidence="8">Fibrinogen C-terminal domain-containing protein</fullName>
    </recommendedName>
</protein>
<evidence type="ECO:0000256" key="7">
    <source>
        <dbReference type="SAM" id="SignalP"/>
    </source>
</evidence>
<dbReference type="InterPro" id="IPR008979">
    <property type="entry name" value="Galactose-bd-like_sf"/>
</dbReference>
<evidence type="ECO:0000313" key="9">
    <source>
        <dbReference type="EMBL" id="KZN38070.1"/>
    </source>
</evidence>
<dbReference type="InterPro" id="IPR008160">
    <property type="entry name" value="Collagen"/>
</dbReference>
<feature type="region of interest" description="Disordered" evidence="6">
    <location>
        <begin position="326"/>
        <end position="352"/>
    </location>
</feature>
<dbReference type="GO" id="GO:0070492">
    <property type="term" value="F:oligosaccharide binding"/>
    <property type="evidence" value="ECO:0007669"/>
    <property type="project" value="TreeGrafter"/>
</dbReference>
<proteinExistence type="predicted"/>
<keyword evidence="4" id="KW-0106">Calcium</keyword>
<dbReference type="InterPro" id="IPR000421">
    <property type="entry name" value="FA58C"/>
</dbReference>
<dbReference type="Gene3D" id="2.60.120.1000">
    <property type="match status" value="1"/>
</dbReference>
<dbReference type="GO" id="GO:0005615">
    <property type="term" value="C:extracellular space"/>
    <property type="evidence" value="ECO:0007669"/>
    <property type="project" value="TreeGrafter"/>
</dbReference>
<dbReference type="SUPFAM" id="SSF49785">
    <property type="entry name" value="Galactose-binding domain-like"/>
    <property type="match status" value="1"/>
</dbReference>
<dbReference type="NCBIfam" id="NF040941">
    <property type="entry name" value="GGGWT_bact"/>
    <property type="match status" value="2"/>
</dbReference>
<evidence type="ECO:0000256" key="2">
    <source>
        <dbReference type="ARBA" id="ARBA00022734"/>
    </source>
</evidence>
<dbReference type="Pfam" id="PF00147">
    <property type="entry name" value="Fibrinogen_C"/>
    <property type="match status" value="1"/>
</dbReference>
<dbReference type="AlphaFoldDB" id="A0A166WTV7"/>
<feature type="chain" id="PRO_5007881979" description="Fibrinogen C-terminal domain-containing protein" evidence="7">
    <location>
        <begin position="24"/>
        <end position="875"/>
    </location>
</feature>
<gene>
    <name evidence="9" type="ORF">N475_15695</name>
</gene>
<keyword evidence="5" id="KW-1015">Disulfide bond</keyword>
<dbReference type="PATRIC" id="fig|1365250.3.peg.2372"/>
<comment type="caution">
    <text evidence="9">The sequence shown here is derived from an EMBL/GenBank/DDBJ whole genome shotgun (WGS) entry which is preliminary data.</text>
</comment>